<dbReference type="RefSeq" id="WP_053071446.1">
    <property type="nucleotide sequence ID" value="NZ_CM003349.1"/>
</dbReference>
<feature type="coiled-coil region" evidence="1">
    <location>
        <begin position="411"/>
        <end position="452"/>
    </location>
</feature>
<organism evidence="2 3">
    <name type="scientific">Clostridium haemolyticum NCTC 9693</name>
    <dbReference type="NCBI Taxonomy" id="1443114"/>
    <lineage>
        <taxon>Bacteria</taxon>
        <taxon>Bacillati</taxon>
        <taxon>Bacillota</taxon>
        <taxon>Clostridia</taxon>
        <taxon>Eubacteriales</taxon>
        <taxon>Clostridiaceae</taxon>
        <taxon>Clostridium</taxon>
    </lineage>
</organism>
<protein>
    <submittedName>
        <fullName evidence="2">Uncharacterized protein</fullName>
    </submittedName>
</protein>
<evidence type="ECO:0000256" key="1">
    <source>
        <dbReference type="SAM" id="Coils"/>
    </source>
</evidence>
<keyword evidence="1" id="KW-0175">Coiled coil</keyword>
<dbReference type="EMBL" id="JENX01000125">
    <property type="protein sequence ID" value="KEI14008.1"/>
    <property type="molecule type" value="Genomic_DNA"/>
</dbReference>
<dbReference type="Proteomes" id="UP000027937">
    <property type="component" value="Plasmid p1Ch9693"/>
</dbReference>
<name>A0ABR4TAN5_CLOHA</name>
<proteinExistence type="predicted"/>
<reference evidence="3" key="1">
    <citation type="journal article" date="2014" name="PLoS ONE">
        <title>Plasmidome interchange between Clostridium botulinum, Clostridium novyi and Clostridium haemolyticum converts strains of independent lineages into distinctly different pathogens.</title>
        <authorList>
            <person name="Skarin H."/>
            <person name="Segerman B."/>
        </authorList>
    </citation>
    <scope>NUCLEOTIDE SEQUENCE [LARGE SCALE GENOMIC DNA]</scope>
    <source>
        <strain evidence="3">NCTC 9693</strain>
    </source>
</reference>
<sequence length="551" mass="64398">MLTRQEKAKAIRKELKENGINSKQVSVTSKSALYDDSINLNIKDLNVNYSLVNNIARKYESISYDQANGEILSGANTYIHVNFNYDAILAQREKYIAKAEEIIKEEQKYTENESMTVFEKGDLLILFYGKWCSGDLPTIALCKKPQGWENKSCYCLDNIKKYDARCKEGIAEALLMFSCQYVIDVLEAKPAEQTDTKIFKSEESKINEKDNNFKNESTVNANTDIDVTVSFNESKNGIELKFTSKPSQEILSQIKFNGFRWSKFQKIWYAKDTNERRLFLQQIGFLNSHITANSTITVKSMQEKIDYPEIDINDVDTYTVDPDLSKRENNSNWIFRRKERNHTEEIQNYLQNYNNLIIDVLKTTDNKEIIYKAKFYLQSFKKKYYKNYIQRLENKANNPSWAVTGRSGRNMNKYEKSINKYNNLIEESIKLQNTFENKLNNIKSKIHKLKQQQLQYNINSITDDIINNTKFERIKLEIDLTAISNIFAQNIGHMKEITGYKFCNYIIIKNMGCWRVYNSVGSEIYSTKTTGNLKDAKRYLIYYLNTQKKIA</sequence>
<accession>A0ABR4TAN5</accession>
<evidence type="ECO:0000313" key="3">
    <source>
        <dbReference type="Proteomes" id="UP000027937"/>
    </source>
</evidence>
<gene>
    <name evidence="2" type="ORF">Z960_p0001</name>
</gene>
<keyword evidence="3" id="KW-1185">Reference proteome</keyword>
<evidence type="ECO:0000313" key="2">
    <source>
        <dbReference type="EMBL" id="KEI14008.1"/>
    </source>
</evidence>
<keyword evidence="2" id="KW-0614">Plasmid</keyword>
<geneLocation type="plasmid" evidence="2 3">
    <name>p1Ch9693</name>
</geneLocation>
<comment type="caution">
    <text evidence="2">The sequence shown here is derived from an EMBL/GenBank/DDBJ whole genome shotgun (WGS) entry which is preliminary data.</text>
</comment>